<protein>
    <submittedName>
        <fullName evidence="1">Competence protein ComG</fullName>
    </submittedName>
</protein>
<dbReference type="Proteomes" id="UP000308230">
    <property type="component" value="Unassembled WGS sequence"/>
</dbReference>
<gene>
    <name evidence="1" type="ORF">FCL54_08340</name>
</gene>
<evidence type="ECO:0000313" key="1">
    <source>
        <dbReference type="EMBL" id="TLS37818.1"/>
    </source>
</evidence>
<accession>A0A5R9F864</accession>
<dbReference type="EMBL" id="SWLG01000005">
    <property type="protein sequence ID" value="TLS37818.1"/>
    <property type="molecule type" value="Genomic_DNA"/>
</dbReference>
<dbReference type="InterPro" id="IPR024558">
    <property type="entry name" value="ComZ"/>
</dbReference>
<dbReference type="AlphaFoldDB" id="A0A5R9F864"/>
<dbReference type="Pfam" id="PF10815">
    <property type="entry name" value="ComZ"/>
    <property type="match status" value="1"/>
</dbReference>
<sequence length="61" mass="7005">MNPENNMKFMQIAMQYLPQAKEILGENDVEVDLEKLQPLLELFMNAMNDAYELGREEAGGE</sequence>
<dbReference type="RefSeq" id="WP_138125267.1">
    <property type="nucleotide sequence ID" value="NZ_SWLG01000005.1"/>
</dbReference>
<organism evidence="1 2">
    <name type="scientific">Exobacillus caeni</name>
    <dbReference type="NCBI Taxonomy" id="2574798"/>
    <lineage>
        <taxon>Bacteria</taxon>
        <taxon>Bacillati</taxon>
        <taxon>Bacillota</taxon>
        <taxon>Bacilli</taxon>
        <taxon>Bacillales</taxon>
        <taxon>Guptibacillaceae</taxon>
        <taxon>Exobacillus</taxon>
    </lineage>
</organism>
<evidence type="ECO:0000313" key="2">
    <source>
        <dbReference type="Proteomes" id="UP000308230"/>
    </source>
</evidence>
<reference evidence="1 2" key="1">
    <citation type="submission" date="2019-04" db="EMBL/GenBank/DDBJ databases">
        <title>Bacillus caeni sp. nov., a bacterium isolated from mangrove sediment.</title>
        <authorList>
            <person name="Huang H."/>
            <person name="Mo K."/>
            <person name="Hu Y."/>
        </authorList>
    </citation>
    <scope>NUCLEOTIDE SEQUENCE [LARGE SCALE GENOMIC DNA]</scope>
    <source>
        <strain evidence="1 2">HB172195</strain>
    </source>
</reference>
<proteinExistence type="predicted"/>
<comment type="caution">
    <text evidence="1">The sequence shown here is derived from an EMBL/GenBank/DDBJ whole genome shotgun (WGS) entry which is preliminary data.</text>
</comment>
<dbReference type="OrthoDB" id="2887077at2"/>
<keyword evidence="2" id="KW-1185">Reference proteome</keyword>
<name>A0A5R9F864_9BACL</name>